<dbReference type="Proteomes" id="UP000054683">
    <property type="component" value="Unassembled WGS sequence"/>
</dbReference>
<evidence type="ECO:0000313" key="1">
    <source>
        <dbReference type="EMBL" id="SAL52851.1"/>
    </source>
</evidence>
<sequence length="41" mass="4717">MPCKWYHPILQFRVLASKLHPIPQGFSKSAYCASIRSRVAK</sequence>
<name>A0A158I9S2_9BURK</name>
<dbReference type="AlphaFoldDB" id="A0A158I9S2"/>
<organism evidence="1 2">
    <name type="scientific">Caballeronia udeis</name>
    <dbReference type="NCBI Taxonomy" id="1232866"/>
    <lineage>
        <taxon>Bacteria</taxon>
        <taxon>Pseudomonadati</taxon>
        <taxon>Pseudomonadota</taxon>
        <taxon>Betaproteobacteria</taxon>
        <taxon>Burkholderiales</taxon>
        <taxon>Burkholderiaceae</taxon>
        <taxon>Caballeronia</taxon>
    </lineage>
</organism>
<evidence type="ECO:0000313" key="2">
    <source>
        <dbReference type="Proteomes" id="UP000054683"/>
    </source>
</evidence>
<dbReference type="EMBL" id="FCOK02000044">
    <property type="protein sequence ID" value="SAL52851.1"/>
    <property type="molecule type" value="Genomic_DNA"/>
</dbReference>
<accession>A0A158I9S2</accession>
<proteinExistence type="predicted"/>
<gene>
    <name evidence="1" type="ORF">AWB69_05499</name>
</gene>
<protein>
    <submittedName>
        <fullName evidence="1">Uncharacterized protein</fullName>
    </submittedName>
</protein>
<reference evidence="1 2" key="1">
    <citation type="submission" date="2016-01" db="EMBL/GenBank/DDBJ databases">
        <authorList>
            <person name="Oliw E.H."/>
        </authorList>
    </citation>
    <scope>NUCLEOTIDE SEQUENCE [LARGE SCALE GENOMIC DNA]</scope>
    <source>
        <strain evidence="1">LMG 27134</strain>
    </source>
</reference>